<sequence length="126" mass="13537">MITANPVPEMSRASAIAEAQALVRQCAEPCPAGTNIKGAIRKASKHIGMPYSRARNIWYGEARRIEAAEMDQLRRGAEIAGIAQAVAGVEILRGMLASRFPDADRILAELAATLREHRGGSNELGQ</sequence>
<dbReference type="EMBL" id="JAAVLX010000010">
    <property type="protein sequence ID" value="NOJ43310.1"/>
    <property type="molecule type" value="Genomic_DNA"/>
</dbReference>
<organism evidence="1 2">
    <name type="scientific">Bradyrhizobium australiense</name>
    <dbReference type="NCBI Taxonomy" id="2721161"/>
    <lineage>
        <taxon>Bacteria</taxon>
        <taxon>Pseudomonadati</taxon>
        <taxon>Pseudomonadota</taxon>
        <taxon>Alphaproteobacteria</taxon>
        <taxon>Hyphomicrobiales</taxon>
        <taxon>Nitrobacteraceae</taxon>
        <taxon>Bradyrhizobium</taxon>
    </lineage>
</organism>
<keyword evidence="2" id="KW-1185">Reference proteome</keyword>
<name>A0A7Y4GWK9_9BRAD</name>
<reference evidence="1 2" key="1">
    <citation type="submission" date="2020-03" db="EMBL/GenBank/DDBJ databases">
        <title>Bradyrhizobium diversity isolated from nodules of Indigofera sp.</title>
        <authorList>
            <person name="Klepa M."/>
            <person name="Helene L."/>
            <person name="Hungria M."/>
        </authorList>
    </citation>
    <scope>NUCLEOTIDE SEQUENCE [LARGE SCALE GENOMIC DNA]</scope>
    <source>
        <strain evidence="1 2">WSM 1791</strain>
    </source>
</reference>
<evidence type="ECO:0000313" key="2">
    <source>
        <dbReference type="Proteomes" id="UP000544122"/>
    </source>
</evidence>
<dbReference type="RefSeq" id="WP_171582530.1">
    <property type="nucleotide sequence ID" value="NZ_JAAVLX010000010.1"/>
</dbReference>
<gene>
    <name evidence="1" type="ORF">HCN58_27710</name>
</gene>
<protein>
    <submittedName>
        <fullName evidence="1">Uncharacterized protein</fullName>
    </submittedName>
</protein>
<comment type="caution">
    <text evidence="1">The sequence shown here is derived from an EMBL/GenBank/DDBJ whole genome shotgun (WGS) entry which is preliminary data.</text>
</comment>
<evidence type="ECO:0000313" key="1">
    <source>
        <dbReference type="EMBL" id="NOJ43310.1"/>
    </source>
</evidence>
<dbReference type="AlphaFoldDB" id="A0A7Y4GWK9"/>
<proteinExistence type="predicted"/>
<accession>A0A7Y4GWK9</accession>
<dbReference type="Proteomes" id="UP000544122">
    <property type="component" value="Unassembled WGS sequence"/>
</dbReference>